<dbReference type="SUPFAM" id="SSF55874">
    <property type="entry name" value="ATPase domain of HSP90 chaperone/DNA topoisomerase II/histidine kinase"/>
    <property type="match status" value="1"/>
</dbReference>
<dbReference type="GO" id="GO:0016036">
    <property type="term" value="P:cellular response to phosphate starvation"/>
    <property type="evidence" value="ECO:0007669"/>
    <property type="project" value="TreeGrafter"/>
</dbReference>
<dbReference type="InterPro" id="IPR035965">
    <property type="entry name" value="PAS-like_dom_sf"/>
</dbReference>
<comment type="subcellular location">
    <subcellularLocation>
        <location evidence="2">Cell membrane</location>
    </subcellularLocation>
</comment>
<gene>
    <name evidence="13" type="ORF">F6X38_14715</name>
</gene>
<dbReference type="PROSITE" id="PS50109">
    <property type="entry name" value="HIS_KIN"/>
    <property type="match status" value="1"/>
</dbReference>
<evidence type="ECO:0000256" key="10">
    <source>
        <dbReference type="ARBA" id="ARBA00023012"/>
    </source>
</evidence>
<dbReference type="CDD" id="cd00082">
    <property type="entry name" value="HisKA"/>
    <property type="match status" value="1"/>
</dbReference>
<dbReference type="Pfam" id="PF13188">
    <property type="entry name" value="PAS_8"/>
    <property type="match status" value="1"/>
</dbReference>
<organism evidence="13 14">
    <name type="scientific">Plantimonas leprariae</name>
    <dbReference type="NCBI Taxonomy" id="2615207"/>
    <lineage>
        <taxon>Bacteria</taxon>
        <taxon>Pseudomonadati</taxon>
        <taxon>Pseudomonadota</taxon>
        <taxon>Alphaproteobacteria</taxon>
        <taxon>Hyphomicrobiales</taxon>
        <taxon>Aurantimonadaceae</taxon>
        <taxon>Plantimonas</taxon>
    </lineage>
</organism>
<dbReference type="InterPro" id="IPR000014">
    <property type="entry name" value="PAS"/>
</dbReference>
<evidence type="ECO:0000256" key="8">
    <source>
        <dbReference type="ARBA" id="ARBA00022777"/>
    </source>
</evidence>
<accession>A0A7V7PMX7</accession>
<protein>
    <recommendedName>
        <fullName evidence="3">histidine kinase</fullName>
        <ecNumber evidence="3">2.7.13.3</ecNumber>
    </recommendedName>
</protein>
<keyword evidence="5" id="KW-0597">Phosphoprotein</keyword>
<evidence type="ECO:0000313" key="13">
    <source>
        <dbReference type="EMBL" id="KAB0678738.1"/>
    </source>
</evidence>
<dbReference type="RefSeq" id="WP_150970853.1">
    <property type="nucleotide sequence ID" value="NZ_VZDO01000012.1"/>
</dbReference>
<keyword evidence="14" id="KW-1185">Reference proteome</keyword>
<dbReference type="GO" id="GO:0005886">
    <property type="term" value="C:plasma membrane"/>
    <property type="evidence" value="ECO:0007669"/>
    <property type="project" value="UniProtKB-SubCell"/>
</dbReference>
<dbReference type="Gene3D" id="1.10.287.130">
    <property type="match status" value="1"/>
</dbReference>
<dbReference type="SUPFAM" id="SSF55785">
    <property type="entry name" value="PYP-like sensor domain (PAS domain)"/>
    <property type="match status" value="1"/>
</dbReference>
<name>A0A7V7PMX7_9HYPH</name>
<keyword evidence="6" id="KW-0808">Transferase</keyword>
<dbReference type="PANTHER" id="PTHR45453">
    <property type="entry name" value="PHOSPHATE REGULON SENSOR PROTEIN PHOR"/>
    <property type="match status" value="1"/>
</dbReference>
<dbReference type="EMBL" id="VZDO01000012">
    <property type="protein sequence ID" value="KAB0678738.1"/>
    <property type="molecule type" value="Genomic_DNA"/>
</dbReference>
<keyword evidence="10" id="KW-0902">Two-component regulatory system</keyword>
<dbReference type="Gene3D" id="3.30.450.20">
    <property type="entry name" value="PAS domain"/>
    <property type="match status" value="1"/>
</dbReference>
<dbReference type="EC" id="2.7.13.3" evidence="3"/>
<keyword evidence="8" id="KW-0418">Kinase</keyword>
<evidence type="ECO:0000256" key="4">
    <source>
        <dbReference type="ARBA" id="ARBA00022475"/>
    </source>
</evidence>
<evidence type="ECO:0000256" key="1">
    <source>
        <dbReference type="ARBA" id="ARBA00000085"/>
    </source>
</evidence>
<dbReference type="SMART" id="SM00387">
    <property type="entry name" value="HATPase_c"/>
    <property type="match status" value="1"/>
</dbReference>
<dbReference type="InterPro" id="IPR036890">
    <property type="entry name" value="HATPase_C_sf"/>
</dbReference>
<dbReference type="Pfam" id="PF00512">
    <property type="entry name" value="HisKA"/>
    <property type="match status" value="1"/>
</dbReference>
<evidence type="ECO:0000256" key="9">
    <source>
        <dbReference type="ARBA" id="ARBA00022840"/>
    </source>
</evidence>
<reference evidence="13 14" key="1">
    <citation type="submission" date="2019-09" db="EMBL/GenBank/DDBJ databases">
        <title>YIM 132180 draft genome.</title>
        <authorList>
            <person name="Zhang K."/>
        </authorList>
    </citation>
    <scope>NUCLEOTIDE SEQUENCE [LARGE SCALE GENOMIC DNA]</scope>
    <source>
        <strain evidence="13 14">YIM 132180</strain>
    </source>
</reference>
<dbReference type="SUPFAM" id="SSF47384">
    <property type="entry name" value="Homodimeric domain of signal transducing histidine kinase"/>
    <property type="match status" value="1"/>
</dbReference>
<dbReference type="GO" id="GO:0000155">
    <property type="term" value="F:phosphorelay sensor kinase activity"/>
    <property type="evidence" value="ECO:0007669"/>
    <property type="project" value="InterPro"/>
</dbReference>
<dbReference type="SMART" id="SM00388">
    <property type="entry name" value="HisKA"/>
    <property type="match status" value="1"/>
</dbReference>
<dbReference type="Gene3D" id="3.30.565.10">
    <property type="entry name" value="Histidine kinase-like ATPase, C-terminal domain"/>
    <property type="match status" value="1"/>
</dbReference>
<feature type="domain" description="Histidine kinase" evidence="12">
    <location>
        <begin position="207"/>
        <end position="428"/>
    </location>
</feature>
<dbReference type="InterPro" id="IPR004358">
    <property type="entry name" value="Sig_transdc_His_kin-like_C"/>
</dbReference>
<comment type="catalytic activity">
    <reaction evidence="1">
        <text>ATP + protein L-histidine = ADP + protein N-phospho-L-histidine.</text>
        <dbReference type="EC" id="2.7.13.3"/>
    </reaction>
</comment>
<dbReference type="FunFam" id="3.30.565.10:FF:000006">
    <property type="entry name" value="Sensor histidine kinase WalK"/>
    <property type="match status" value="1"/>
</dbReference>
<dbReference type="InterPro" id="IPR003661">
    <property type="entry name" value="HisK_dim/P_dom"/>
</dbReference>
<dbReference type="Pfam" id="PF02518">
    <property type="entry name" value="HATPase_c"/>
    <property type="match status" value="1"/>
</dbReference>
<evidence type="ECO:0000256" key="11">
    <source>
        <dbReference type="ARBA" id="ARBA00023136"/>
    </source>
</evidence>
<dbReference type="GO" id="GO:0005524">
    <property type="term" value="F:ATP binding"/>
    <property type="evidence" value="ECO:0007669"/>
    <property type="project" value="UniProtKB-KW"/>
</dbReference>
<evidence type="ECO:0000256" key="2">
    <source>
        <dbReference type="ARBA" id="ARBA00004236"/>
    </source>
</evidence>
<evidence type="ECO:0000256" key="5">
    <source>
        <dbReference type="ARBA" id="ARBA00022553"/>
    </source>
</evidence>
<dbReference type="FunFam" id="1.10.287.130:FF:000008">
    <property type="entry name" value="Two-component sensor histidine kinase"/>
    <property type="match status" value="1"/>
</dbReference>
<dbReference type="PANTHER" id="PTHR45453:SF1">
    <property type="entry name" value="PHOSPHATE REGULON SENSOR PROTEIN PHOR"/>
    <property type="match status" value="1"/>
</dbReference>
<evidence type="ECO:0000256" key="7">
    <source>
        <dbReference type="ARBA" id="ARBA00022741"/>
    </source>
</evidence>
<dbReference type="GO" id="GO:0004721">
    <property type="term" value="F:phosphoprotein phosphatase activity"/>
    <property type="evidence" value="ECO:0007669"/>
    <property type="project" value="TreeGrafter"/>
</dbReference>
<keyword evidence="9" id="KW-0067">ATP-binding</keyword>
<proteinExistence type="predicted"/>
<dbReference type="PRINTS" id="PR00344">
    <property type="entry name" value="BCTRLSENSOR"/>
</dbReference>
<dbReference type="InterPro" id="IPR050351">
    <property type="entry name" value="BphY/WalK/GraS-like"/>
</dbReference>
<dbReference type="InterPro" id="IPR003594">
    <property type="entry name" value="HATPase_dom"/>
</dbReference>
<sequence length="435" mass="46513">MSETGPAAMRPFEAVRRRLGASWPRIVAASVAGPAVALVLAQVSEPLGFVAGAVAAFGASTLVARFREGRGGLAPALAAADRSATAQPAHSLLEALPEPVILVDAAQQVVHANLAATRVFGAVAVGEALALRFRAPEFLAVIEAAIQAAEPTKASLMEGRAARRVWAVDIAPVPAAAGRSGPLFLLLFRDRTAERGIERMRTDFVANASHELRTPLASLIGFIETLQGPARDDAAARDRFLAIMREQAARMSRLIDDLLSLSQIEMKRHPVPGRSVDLAELLEDVRRAMSPMLAANEMEAELEIGPGRHVVDGERDELLQVFSNLVENACKYGASGRRVVLSLRVEGREGGGVRASVRDFGPGIAAEHVPRLTERFYRVDVESSRAKRGTGLGLSIVRNILLRHSARLAIDSEVGKGSTFAVIFPRPKHAAQETN</sequence>
<keyword evidence="11" id="KW-0472">Membrane</keyword>
<dbReference type="InterPro" id="IPR005467">
    <property type="entry name" value="His_kinase_dom"/>
</dbReference>
<evidence type="ECO:0000259" key="12">
    <source>
        <dbReference type="PROSITE" id="PS50109"/>
    </source>
</evidence>
<evidence type="ECO:0000256" key="3">
    <source>
        <dbReference type="ARBA" id="ARBA00012438"/>
    </source>
</evidence>
<evidence type="ECO:0000313" key="14">
    <source>
        <dbReference type="Proteomes" id="UP000432089"/>
    </source>
</evidence>
<evidence type="ECO:0000256" key="6">
    <source>
        <dbReference type="ARBA" id="ARBA00022679"/>
    </source>
</evidence>
<dbReference type="Proteomes" id="UP000432089">
    <property type="component" value="Unassembled WGS sequence"/>
</dbReference>
<comment type="caution">
    <text evidence="13">The sequence shown here is derived from an EMBL/GenBank/DDBJ whole genome shotgun (WGS) entry which is preliminary data.</text>
</comment>
<dbReference type="InterPro" id="IPR036097">
    <property type="entry name" value="HisK_dim/P_sf"/>
</dbReference>
<keyword evidence="7" id="KW-0547">Nucleotide-binding</keyword>
<keyword evidence="4" id="KW-1003">Cell membrane</keyword>
<dbReference type="AlphaFoldDB" id="A0A7V7PMX7"/>